<dbReference type="AlphaFoldDB" id="A0A418UXJ4"/>
<dbReference type="Proteomes" id="UP000285523">
    <property type="component" value="Unassembled WGS sequence"/>
</dbReference>
<evidence type="ECO:0000313" key="4">
    <source>
        <dbReference type="Proteomes" id="UP000285523"/>
    </source>
</evidence>
<protein>
    <submittedName>
        <fullName evidence="3">Enoyl-CoA hydratase/isomerase family protein</fullName>
    </submittedName>
</protein>
<dbReference type="PANTHER" id="PTHR43459:SF1">
    <property type="entry name" value="EG:BACN32G11.4 PROTEIN"/>
    <property type="match status" value="1"/>
</dbReference>
<comment type="caution">
    <text evidence="3">The sequence shown here is derived from an EMBL/GenBank/DDBJ whole genome shotgun (WGS) entry which is preliminary data.</text>
</comment>
<dbReference type="OrthoDB" id="9781757at2"/>
<name>A0A418UXJ4_RHOPL</name>
<dbReference type="PANTHER" id="PTHR43459">
    <property type="entry name" value="ENOYL-COA HYDRATASE"/>
    <property type="match status" value="1"/>
</dbReference>
<sequence>MSAETAGGDAVIFDRRDDVMIVRLNSPASRNALQPAVKHRLETRIPELLADPSVRCLVITGTGQSFCAGGDISNMADRGAPQVRQRMQVTHNWAQRLLTAEKPVIAAVNGSAAGAGFSLALLCDIVLVSDQAYFRAAFPGLGAAPDLGLALTLPRAIGAMRAKDILLTNRRVEADEAQALGIAKRVVPAAELLDAAVALAAELAAGPATSLGLTKMLVNGAFGPIEQFFALEAFAQGVAFGSDEFAEGVAAFLGKRKPDFKAQRG</sequence>
<dbReference type="InterPro" id="IPR014748">
    <property type="entry name" value="Enoyl-CoA_hydra_C"/>
</dbReference>
<dbReference type="InterPro" id="IPR029045">
    <property type="entry name" value="ClpP/crotonase-like_dom_sf"/>
</dbReference>
<dbReference type="InterPro" id="IPR018376">
    <property type="entry name" value="Enoyl-CoA_hyd/isom_CS"/>
</dbReference>
<reference evidence="3 4" key="1">
    <citation type="submission" date="2018-09" db="EMBL/GenBank/DDBJ databases">
        <title>Draft genome sequence of Rhodopseudomonas palustris 2.1.18.</title>
        <authorList>
            <person name="Robertson S.L."/>
            <person name="Meyer T.E."/>
            <person name="Kyndt J.A."/>
        </authorList>
    </citation>
    <scope>NUCLEOTIDE SEQUENCE [LARGE SCALE GENOMIC DNA]</scope>
    <source>
        <strain evidence="3 4">2.1.18</strain>
    </source>
</reference>
<dbReference type="Gene3D" id="3.90.226.10">
    <property type="entry name" value="2-enoyl-CoA Hydratase, Chain A, domain 1"/>
    <property type="match status" value="1"/>
</dbReference>
<dbReference type="RefSeq" id="WP_119859190.1">
    <property type="nucleotide sequence ID" value="NZ_QYYD01000040.1"/>
</dbReference>
<evidence type="ECO:0000256" key="2">
    <source>
        <dbReference type="RuleBase" id="RU003707"/>
    </source>
</evidence>
<gene>
    <name evidence="3" type="ORF">D4Q52_24465</name>
</gene>
<dbReference type="PROSITE" id="PS00166">
    <property type="entry name" value="ENOYL_COA_HYDRATASE"/>
    <property type="match status" value="1"/>
</dbReference>
<keyword evidence="3" id="KW-0413">Isomerase</keyword>
<organism evidence="3 4">
    <name type="scientific">Rhodopseudomonas palustris</name>
    <dbReference type="NCBI Taxonomy" id="1076"/>
    <lineage>
        <taxon>Bacteria</taxon>
        <taxon>Pseudomonadati</taxon>
        <taxon>Pseudomonadota</taxon>
        <taxon>Alphaproteobacteria</taxon>
        <taxon>Hyphomicrobiales</taxon>
        <taxon>Nitrobacteraceae</taxon>
        <taxon>Rhodopseudomonas</taxon>
    </lineage>
</organism>
<proteinExistence type="inferred from homology"/>
<dbReference type="GO" id="GO:0016853">
    <property type="term" value="F:isomerase activity"/>
    <property type="evidence" value="ECO:0007669"/>
    <property type="project" value="UniProtKB-KW"/>
</dbReference>
<comment type="similarity">
    <text evidence="1 2">Belongs to the enoyl-CoA hydratase/isomerase family.</text>
</comment>
<evidence type="ECO:0000256" key="1">
    <source>
        <dbReference type="ARBA" id="ARBA00005254"/>
    </source>
</evidence>
<dbReference type="Gene3D" id="1.10.12.10">
    <property type="entry name" value="Lyase 2-enoyl-coa Hydratase, Chain A, domain 2"/>
    <property type="match status" value="1"/>
</dbReference>
<dbReference type="InterPro" id="IPR001753">
    <property type="entry name" value="Enoyl-CoA_hydra/iso"/>
</dbReference>
<dbReference type="Pfam" id="PF00378">
    <property type="entry name" value="ECH_1"/>
    <property type="match status" value="1"/>
</dbReference>
<accession>A0A418UXJ4</accession>
<dbReference type="EMBL" id="QYYD01000040">
    <property type="protein sequence ID" value="RJF65838.1"/>
    <property type="molecule type" value="Genomic_DNA"/>
</dbReference>
<evidence type="ECO:0000313" key="3">
    <source>
        <dbReference type="EMBL" id="RJF65838.1"/>
    </source>
</evidence>
<dbReference type="SUPFAM" id="SSF52096">
    <property type="entry name" value="ClpP/crotonase"/>
    <property type="match status" value="1"/>
</dbReference>
<dbReference type="CDD" id="cd06558">
    <property type="entry name" value="crotonase-like"/>
    <property type="match status" value="1"/>
</dbReference>